<evidence type="ECO:0000256" key="1">
    <source>
        <dbReference type="ARBA" id="ARBA00022898"/>
    </source>
</evidence>
<feature type="domain" description="Aminotransferase class I/classII large" evidence="2">
    <location>
        <begin position="3"/>
        <end position="137"/>
    </location>
</feature>
<dbReference type="InterPro" id="IPR015421">
    <property type="entry name" value="PyrdxlP-dep_Trfase_major"/>
</dbReference>
<dbReference type="PRINTS" id="PR00753">
    <property type="entry name" value="ACCSYNTHASE"/>
</dbReference>
<feature type="domain" description="Aminotransferase class I/classII large" evidence="2">
    <location>
        <begin position="164"/>
        <end position="281"/>
    </location>
</feature>
<comment type="caution">
    <text evidence="3">The sequence shown here is derived from an EMBL/GenBank/DDBJ whole genome shotgun (WGS) entry which is preliminary data.</text>
</comment>
<dbReference type="InterPro" id="IPR015422">
    <property type="entry name" value="PyrdxlP-dep_Trfase_small"/>
</dbReference>
<dbReference type="PANTHER" id="PTHR43795:SF74">
    <property type="entry name" value="1-AMINOCYCLOPROPANE-1-CARBOXYLATE SYNTHASE-LIKE PROTEIN 1"/>
    <property type="match status" value="1"/>
</dbReference>
<dbReference type="InterPro" id="IPR004839">
    <property type="entry name" value="Aminotransferase_I/II_large"/>
</dbReference>
<evidence type="ECO:0000313" key="3">
    <source>
        <dbReference type="EMBL" id="KAK6141062.1"/>
    </source>
</evidence>
<dbReference type="InterPro" id="IPR050478">
    <property type="entry name" value="Ethylene_sulfur-biosynth"/>
</dbReference>
<dbReference type="Gene3D" id="3.40.640.10">
    <property type="entry name" value="Type I PLP-dependent aspartate aminotransferase-like (Major domain)"/>
    <property type="match status" value="1"/>
</dbReference>
<dbReference type="Gene3D" id="3.90.1150.10">
    <property type="entry name" value="Aspartate Aminotransferase, domain 1"/>
    <property type="match status" value="1"/>
</dbReference>
<dbReference type="Pfam" id="PF00155">
    <property type="entry name" value="Aminotran_1_2"/>
    <property type="match status" value="2"/>
</dbReference>
<evidence type="ECO:0000313" key="4">
    <source>
        <dbReference type="Proteomes" id="UP001318860"/>
    </source>
</evidence>
<keyword evidence="1" id="KW-0663">Pyridoxal phosphate</keyword>
<dbReference type="EMBL" id="JABTTQ020000188">
    <property type="protein sequence ID" value="KAK6141062.1"/>
    <property type="molecule type" value="Genomic_DNA"/>
</dbReference>
<reference evidence="3 4" key="1">
    <citation type="journal article" date="2021" name="Comput. Struct. Biotechnol. J.">
        <title>De novo genome assembly of the potent medicinal plant Rehmannia glutinosa using nanopore technology.</title>
        <authorList>
            <person name="Ma L."/>
            <person name="Dong C."/>
            <person name="Song C."/>
            <person name="Wang X."/>
            <person name="Zheng X."/>
            <person name="Niu Y."/>
            <person name="Chen S."/>
            <person name="Feng W."/>
        </authorList>
    </citation>
    <scope>NUCLEOTIDE SEQUENCE [LARGE SCALE GENOMIC DNA]</scope>
    <source>
        <strain evidence="3">DH-2019</strain>
    </source>
</reference>
<keyword evidence="4" id="KW-1185">Reference proteome</keyword>
<dbReference type="InterPro" id="IPR015424">
    <property type="entry name" value="PyrdxlP-dep_Trfase"/>
</dbReference>
<name>A0ABR0W0E4_REHGL</name>
<dbReference type="CDD" id="cd00609">
    <property type="entry name" value="AAT_like"/>
    <property type="match status" value="1"/>
</dbReference>
<dbReference type="PANTHER" id="PTHR43795">
    <property type="entry name" value="BIFUNCTIONAL ASPARTATE AMINOTRANSFERASE AND GLUTAMATE/ASPARTATE-PREPHENATE AMINOTRANSFERASE-RELATED"/>
    <property type="match status" value="1"/>
</dbReference>
<gene>
    <name evidence="3" type="ORF">DH2020_025199</name>
</gene>
<protein>
    <recommendedName>
        <fullName evidence="2">Aminotransferase class I/classII large domain-containing protein</fullName>
    </recommendedName>
</protein>
<accession>A0ABR0W0E4</accession>
<evidence type="ECO:0000259" key="2">
    <source>
        <dbReference type="Pfam" id="PF00155"/>
    </source>
</evidence>
<organism evidence="3 4">
    <name type="scientific">Rehmannia glutinosa</name>
    <name type="common">Chinese foxglove</name>
    <dbReference type="NCBI Taxonomy" id="99300"/>
    <lineage>
        <taxon>Eukaryota</taxon>
        <taxon>Viridiplantae</taxon>
        <taxon>Streptophyta</taxon>
        <taxon>Embryophyta</taxon>
        <taxon>Tracheophyta</taxon>
        <taxon>Spermatophyta</taxon>
        <taxon>Magnoliopsida</taxon>
        <taxon>eudicotyledons</taxon>
        <taxon>Gunneridae</taxon>
        <taxon>Pentapetalae</taxon>
        <taxon>asterids</taxon>
        <taxon>lamiids</taxon>
        <taxon>Lamiales</taxon>
        <taxon>Orobanchaceae</taxon>
        <taxon>Rehmannieae</taxon>
        <taxon>Rehmannia</taxon>
    </lineage>
</organism>
<dbReference type="SUPFAM" id="SSF53383">
    <property type="entry name" value="PLP-dependent transferases"/>
    <property type="match status" value="1"/>
</dbReference>
<sequence>MMQAVANFMGKSRGGKVSFDPERIVMAGGATGANELLMFCLADPGDAFLIPTPYYPAFDRDLRWRTRVQLLPVVCESSNNFQITKKALEEAYENAQKANIKVKGLIITNPSNPLGTTMDRATLRTLVTFINDKQIHLGRYSVFIQRHSGEHRSKNVELWLGLVPTQHLLASMSVDEEFVNEFLSESTKRLASRRGSFTKGLEQVGIRCLESNGGLFCWMDLRKLLKKPTFEDEMGLWSVIINDVKLNVSPGSSFHCHEPGWFRVCFANMDDKTMEVALRRIRNFVEKGEDAEVIMVKKQNKACQKTLSLSTSQICDENVMMTLSYSSPRVISPHSPIPHSPMVRART</sequence>
<proteinExistence type="predicted"/>
<dbReference type="Proteomes" id="UP001318860">
    <property type="component" value="Unassembled WGS sequence"/>
</dbReference>